<organism evidence="1 2">
    <name type="scientific">Aureliella helgolandensis</name>
    <dbReference type="NCBI Taxonomy" id="2527968"/>
    <lineage>
        <taxon>Bacteria</taxon>
        <taxon>Pseudomonadati</taxon>
        <taxon>Planctomycetota</taxon>
        <taxon>Planctomycetia</taxon>
        <taxon>Pirellulales</taxon>
        <taxon>Pirellulaceae</taxon>
        <taxon>Aureliella</taxon>
    </lineage>
</organism>
<reference evidence="1 2" key="1">
    <citation type="submission" date="2019-02" db="EMBL/GenBank/DDBJ databases">
        <title>Deep-cultivation of Planctomycetes and their phenomic and genomic characterization uncovers novel biology.</title>
        <authorList>
            <person name="Wiegand S."/>
            <person name="Jogler M."/>
            <person name="Boedeker C."/>
            <person name="Pinto D."/>
            <person name="Vollmers J."/>
            <person name="Rivas-Marin E."/>
            <person name="Kohn T."/>
            <person name="Peeters S.H."/>
            <person name="Heuer A."/>
            <person name="Rast P."/>
            <person name="Oberbeckmann S."/>
            <person name="Bunk B."/>
            <person name="Jeske O."/>
            <person name="Meyerdierks A."/>
            <person name="Storesund J.E."/>
            <person name="Kallscheuer N."/>
            <person name="Luecker S."/>
            <person name="Lage O.M."/>
            <person name="Pohl T."/>
            <person name="Merkel B.J."/>
            <person name="Hornburger P."/>
            <person name="Mueller R.-W."/>
            <person name="Bruemmer F."/>
            <person name="Labrenz M."/>
            <person name="Spormann A.M."/>
            <person name="Op den Camp H."/>
            <person name="Overmann J."/>
            <person name="Amann R."/>
            <person name="Jetten M.S.M."/>
            <person name="Mascher T."/>
            <person name="Medema M.H."/>
            <person name="Devos D.P."/>
            <person name="Kaster A.-K."/>
            <person name="Ovreas L."/>
            <person name="Rohde M."/>
            <person name="Galperin M.Y."/>
            <person name="Jogler C."/>
        </authorList>
    </citation>
    <scope>NUCLEOTIDE SEQUENCE [LARGE SCALE GENOMIC DNA]</scope>
    <source>
        <strain evidence="1 2">Q31a</strain>
    </source>
</reference>
<gene>
    <name evidence="1" type="ORF">Q31a_26970</name>
</gene>
<evidence type="ECO:0000313" key="2">
    <source>
        <dbReference type="Proteomes" id="UP000318017"/>
    </source>
</evidence>
<proteinExistence type="predicted"/>
<sequence>MNQPADQLQAAIAKRAEQMGLTPYALAKLCEGKPSEDTIRRYLSGGTTSSSNAARLCDVLQLTLTPKRKANQ</sequence>
<dbReference type="Proteomes" id="UP000318017">
    <property type="component" value="Chromosome"/>
</dbReference>
<dbReference type="AlphaFoldDB" id="A0A518G716"/>
<evidence type="ECO:0008006" key="3">
    <source>
        <dbReference type="Google" id="ProtNLM"/>
    </source>
</evidence>
<accession>A0A518G716</accession>
<name>A0A518G716_9BACT</name>
<dbReference type="KEGG" id="ahel:Q31a_26970"/>
<dbReference type="EMBL" id="CP036298">
    <property type="protein sequence ID" value="QDV24380.1"/>
    <property type="molecule type" value="Genomic_DNA"/>
</dbReference>
<keyword evidence="2" id="KW-1185">Reference proteome</keyword>
<evidence type="ECO:0000313" key="1">
    <source>
        <dbReference type="EMBL" id="QDV24380.1"/>
    </source>
</evidence>
<protein>
    <recommendedName>
        <fullName evidence="3">HTH cro/C1-type domain-containing protein</fullName>
    </recommendedName>
</protein>